<feature type="binding site" evidence="7 9">
    <location>
        <position position="185"/>
    </location>
    <ligand>
        <name>FMN</name>
        <dbReference type="ChEBI" id="CHEBI:58210"/>
    </ligand>
</feature>
<evidence type="ECO:0000256" key="2">
    <source>
        <dbReference type="ARBA" id="ARBA00011738"/>
    </source>
</evidence>
<evidence type="ECO:0000259" key="10">
    <source>
        <dbReference type="Pfam" id="PF01243"/>
    </source>
</evidence>
<evidence type="ECO:0000256" key="7">
    <source>
        <dbReference type="HAMAP-Rule" id="MF_01629"/>
    </source>
</evidence>
<dbReference type="FunCoup" id="A0A420XKE3">
    <property type="interactions" value="298"/>
</dbReference>
<evidence type="ECO:0000256" key="9">
    <source>
        <dbReference type="PIRSR" id="PIRSR000190-2"/>
    </source>
</evidence>
<feature type="binding site" evidence="7 9">
    <location>
        <position position="83"/>
    </location>
    <ligand>
        <name>FMN</name>
        <dbReference type="ChEBI" id="CHEBI:58210"/>
    </ligand>
</feature>
<accession>A0A420XKE3</accession>
<dbReference type="InterPro" id="IPR019740">
    <property type="entry name" value="Pyridox_Oxase_CS"/>
</dbReference>
<dbReference type="PANTHER" id="PTHR10851:SF0">
    <property type="entry name" value="PYRIDOXINE-5'-PHOSPHATE OXIDASE"/>
    <property type="match status" value="1"/>
</dbReference>
<feature type="binding site" evidence="7 9">
    <location>
        <begin position="62"/>
        <end position="67"/>
    </location>
    <ligand>
        <name>FMN</name>
        <dbReference type="ChEBI" id="CHEBI:58210"/>
    </ligand>
</feature>
<dbReference type="Pfam" id="PF10590">
    <property type="entry name" value="PNP_phzG_C"/>
    <property type="match status" value="1"/>
</dbReference>
<keyword evidence="6 7" id="KW-0664">Pyridoxine biosynthesis</keyword>
<keyword evidence="3 7" id="KW-0285">Flavoprotein</keyword>
<protein>
    <recommendedName>
        <fullName evidence="7">Pyridoxine/pyridoxamine 5'-phosphate oxidase</fullName>
        <ecNumber evidence="7">1.4.3.5</ecNumber>
    </recommendedName>
    <alternativeName>
        <fullName evidence="7">PNP/PMP oxidase</fullName>
        <shortName evidence="7">PNPOx</shortName>
    </alternativeName>
    <alternativeName>
        <fullName evidence="7">Pyridoxal 5'-phosphate synthase</fullName>
    </alternativeName>
</protein>
<feature type="domain" description="Pyridoxamine 5'-phosphate oxidase N-terminal" evidence="10">
    <location>
        <begin position="35"/>
        <end position="158"/>
    </location>
</feature>
<dbReference type="InterPro" id="IPR019576">
    <property type="entry name" value="Pyridoxamine_oxidase_dimer_C"/>
</dbReference>
<feature type="binding site" evidence="7 8">
    <location>
        <position position="128"/>
    </location>
    <ligand>
        <name>substrate</name>
    </ligand>
</feature>
<comment type="similarity">
    <text evidence="1 7">Belongs to the pyridoxamine 5'-phosphate oxidase family.</text>
</comment>
<organism evidence="12 13">
    <name type="scientific">Motilibacter peucedani</name>
    <dbReference type="NCBI Taxonomy" id="598650"/>
    <lineage>
        <taxon>Bacteria</taxon>
        <taxon>Bacillati</taxon>
        <taxon>Actinomycetota</taxon>
        <taxon>Actinomycetes</taxon>
        <taxon>Motilibacterales</taxon>
        <taxon>Motilibacteraceae</taxon>
        <taxon>Motilibacter</taxon>
    </lineage>
</organism>
<evidence type="ECO:0000313" key="13">
    <source>
        <dbReference type="Proteomes" id="UP000281955"/>
    </source>
</evidence>
<dbReference type="GO" id="GO:0010181">
    <property type="term" value="F:FMN binding"/>
    <property type="evidence" value="ECO:0007669"/>
    <property type="project" value="UniProtKB-UniRule"/>
</dbReference>
<comment type="caution">
    <text evidence="12">The sequence shown here is derived from an EMBL/GenBank/DDBJ whole genome shotgun (WGS) entry which is preliminary data.</text>
</comment>
<evidence type="ECO:0000256" key="4">
    <source>
        <dbReference type="ARBA" id="ARBA00022643"/>
    </source>
</evidence>
<feature type="binding site" evidence="7 8">
    <location>
        <position position="132"/>
    </location>
    <ligand>
        <name>substrate</name>
    </ligand>
</feature>
<keyword evidence="13" id="KW-1185">Reference proteome</keyword>
<dbReference type="Gene3D" id="2.30.110.10">
    <property type="entry name" value="Electron Transport, Fmn-binding Protein, Chain A"/>
    <property type="match status" value="1"/>
</dbReference>
<dbReference type="HAMAP" id="MF_01629">
    <property type="entry name" value="PdxH"/>
    <property type="match status" value="1"/>
</dbReference>
<dbReference type="InterPro" id="IPR000659">
    <property type="entry name" value="Pyridox_Oxase"/>
</dbReference>
<dbReference type="InterPro" id="IPR012349">
    <property type="entry name" value="Split_barrel_FMN-bd"/>
</dbReference>
<feature type="binding site" evidence="7 9">
    <location>
        <position position="106"/>
    </location>
    <ligand>
        <name>FMN</name>
        <dbReference type="ChEBI" id="CHEBI:58210"/>
    </ligand>
</feature>
<dbReference type="PANTHER" id="PTHR10851">
    <property type="entry name" value="PYRIDOXINE-5-PHOSPHATE OXIDASE"/>
    <property type="match status" value="1"/>
</dbReference>
<evidence type="ECO:0000256" key="1">
    <source>
        <dbReference type="ARBA" id="ARBA00007301"/>
    </source>
</evidence>
<comment type="pathway">
    <text evidence="7">Cofactor metabolism; pyridoxal 5'-phosphate salvage; pyridoxal 5'-phosphate from pyridoxine 5'-phosphate: step 1/1.</text>
</comment>
<dbReference type="EC" id="1.4.3.5" evidence="7"/>
<proteinExistence type="inferred from homology"/>
<dbReference type="InterPro" id="IPR011576">
    <property type="entry name" value="Pyridox_Oxase_N"/>
</dbReference>
<evidence type="ECO:0000256" key="8">
    <source>
        <dbReference type="PIRSR" id="PIRSR000190-1"/>
    </source>
</evidence>
<feature type="binding site" evidence="7 9">
    <location>
        <position position="195"/>
    </location>
    <ligand>
        <name>FMN</name>
        <dbReference type="ChEBI" id="CHEBI:58210"/>
    </ligand>
</feature>
<dbReference type="EMBL" id="RBWV01000016">
    <property type="protein sequence ID" value="RKS68549.1"/>
    <property type="molecule type" value="Genomic_DNA"/>
</dbReference>
<dbReference type="PROSITE" id="PS01064">
    <property type="entry name" value="PYRIDOX_OXIDASE"/>
    <property type="match status" value="1"/>
</dbReference>
<dbReference type="GO" id="GO:0008615">
    <property type="term" value="P:pyridoxine biosynthetic process"/>
    <property type="evidence" value="ECO:0007669"/>
    <property type="project" value="UniProtKB-UniRule"/>
</dbReference>
<evidence type="ECO:0000259" key="11">
    <source>
        <dbReference type="Pfam" id="PF10590"/>
    </source>
</evidence>
<dbReference type="UniPathway" id="UPA01068">
    <property type="reaction ID" value="UER00304"/>
</dbReference>
<dbReference type="PIRSF" id="PIRSF000190">
    <property type="entry name" value="Pyd_amn-ph_oxd"/>
    <property type="match status" value="1"/>
</dbReference>
<dbReference type="NCBIfam" id="NF004231">
    <property type="entry name" value="PRK05679.1"/>
    <property type="match status" value="1"/>
</dbReference>
<gene>
    <name evidence="7" type="primary">pdxH</name>
    <name evidence="12" type="ORF">CLV35_3677</name>
</gene>
<feature type="binding site" evidence="7 9">
    <location>
        <begin position="141"/>
        <end position="142"/>
    </location>
    <ligand>
        <name>FMN</name>
        <dbReference type="ChEBI" id="CHEBI:58210"/>
    </ligand>
</feature>
<feature type="binding site" evidence="7 8">
    <location>
        <begin position="191"/>
        <end position="193"/>
    </location>
    <ligand>
        <name>substrate</name>
    </ligand>
</feature>
<dbReference type="NCBIfam" id="TIGR00558">
    <property type="entry name" value="pdxH"/>
    <property type="match status" value="1"/>
</dbReference>
<feature type="binding site" evidence="7 9">
    <location>
        <position position="84"/>
    </location>
    <ligand>
        <name>FMN</name>
        <dbReference type="ChEBI" id="CHEBI:58210"/>
    </ligand>
</feature>
<keyword evidence="4 7" id="KW-0288">FMN</keyword>
<evidence type="ECO:0000256" key="3">
    <source>
        <dbReference type="ARBA" id="ARBA00022630"/>
    </source>
</evidence>
<feature type="binding site" evidence="7 8">
    <location>
        <position position="67"/>
    </location>
    <ligand>
        <name>substrate</name>
    </ligand>
</feature>
<feature type="binding site" evidence="8">
    <location>
        <begin position="9"/>
        <end position="12"/>
    </location>
    <ligand>
        <name>substrate</name>
    </ligand>
</feature>
<comment type="pathway">
    <text evidence="7">Cofactor metabolism; pyridoxal 5'-phosphate salvage; pyridoxal 5'-phosphate from pyridoxamine 5'-phosphate: step 1/1.</text>
</comment>
<evidence type="ECO:0000256" key="6">
    <source>
        <dbReference type="ARBA" id="ARBA00023096"/>
    </source>
</evidence>
<comment type="catalytic activity">
    <reaction evidence="7">
        <text>pyridoxamine 5'-phosphate + O2 + H2O = pyridoxal 5'-phosphate + H2O2 + NH4(+)</text>
        <dbReference type="Rhea" id="RHEA:15817"/>
        <dbReference type="ChEBI" id="CHEBI:15377"/>
        <dbReference type="ChEBI" id="CHEBI:15379"/>
        <dbReference type="ChEBI" id="CHEBI:16240"/>
        <dbReference type="ChEBI" id="CHEBI:28938"/>
        <dbReference type="ChEBI" id="CHEBI:58451"/>
        <dbReference type="ChEBI" id="CHEBI:597326"/>
        <dbReference type="EC" id="1.4.3.5"/>
    </reaction>
</comment>
<feature type="domain" description="Pyridoxine 5'-phosphate oxidase dimerisation C-terminal" evidence="11">
    <location>
        <begin position="172"/>
        <end position="213"/>
    </location>
</feature>
<dbReference type="Pfam" id="PF01243">
    <property type="entry name" value="PNPOx_N"/>
    <property type="match status" value="1"/>
</dbReference>
<dbReference type="FunFam" id="2.30.110.10:FF:000020">
    <property type="entry name" value="PNPO isoform 11"/>
    <property type="match status" value="1"/>
</dbReference>
<comment type="catalytic activity">
    <reaction evidence="7">
        <text>pyridoxine 5'-phosphate + O2 = pyridoxal 5'-phosphate + H2O2</text>
        <dbReference type="Rhea" id="RHEA:15149"/>
        <dbReference type="ChEBI" id="CHEBI:15379"/>
        <dbReference type="ChEBI" id="CHEBI:16240"/>
        <dbReference type="ChEBI" id="CHEBI:58589"/>
        <dbReference type="ChEBI" id="CHEBI:597326"/>
        <dbReference type="EC" id="1.4.3.5"/>
    </reaction>
</comment>
<dbReference type="SUPFAM" id="SSF50475">
    <property type="entry name" value="FMN-binding split barrel"/>
    <property type="match status" value="1"/>
</dbReference>
<keyword evidence="5 7" id="KW-0560">Oxidoreductase</keyword>
<evidence type="ECO:0000313" key="12">
    <source>
        <dbReference type="EMBL" id="RKS68549.1"/>
    </source>
</evidence>
<feature type="binding site" evidence="7 9">
    <location>
        <begin position="77"/>
        <end position="78"/>
    </location>
    <ligand>
        <name>FMN</name>
        <dbReference type="ChEBI" id="CHEBI:58210"/>
    </ligand>
</feature>
<evidence type="ECO:0000256" key="5">
    <source>
        <dbReference type="ARBA" id="ARBA00023002"/>
    </source>
</evidence>
<dbReference type="AlphaFoldDB" id="A0A420XKE3"/>
<comment type="cofactor">
    <cofactor evidence="7 9">
        <name>FMN</name>
        <dbReference type="ChEBI" id="CHEBI:58210"/>
    </cofactor>
    <text evidence="7 9">Binds 1 FMN per subunit.</text>
</comment>
<name>A0A420XKE3_9ACTN</name>
<reference evidence="12 13" key="1">
    <citation type="submission" date="2018-10" db="EMBL/GenBank/DDBJ databases">
        <title>Genomic Encyclopedia of Archaeal and Bacterial Type Strains, Phase II (KMG-II): from individual species to whole genera.</title>
        <authorList>
            <person name="Goeker M."/>
        </authorList>
    </citation>
    <scope>NUCLEOTIDE SEQUENCE [LARGE SCALE GENOMIC DNA]</scope>
    <source>
        <strain evidence="12 13">RP-AC37</strain>
    </source>
</reference>
<comment type="function">
    <text evidence="7">Catalyzes the oxidation of either pyridoxine 5'-phosphate (PNP) or pyridoxamine 5'-phosphate (PMP) into pyridoxal 5'-phosphate (PLP).</text>
</comment>
<dbReference type="Proteomes" id="UP000281955">
    <property type="component" value="Unassembled WGS sequence"/>
</dbReference>
<sequence>MSLDPASMRRSYERAALDAADLAATPAEQFARWLADAVAAGVTEPNAMTLATADAQGRPSARTVLLKHVDELGFALYTNLLSRKGRELAANPYASLVFPWLALERQVVVVGRAELVAREEVAAYFASRPHGSQVGAWASHQSQVVDSRATLEQRYAELAARWPDEVPVPEHWGGWRVVPDTVEFWQGRPSRLHDRLRYRRGSDGGWRVERLEP</sequence>
<feature type="binding site" evidence="7 8">
    <location>
        <position position="124"/>
    </location>
    <ligand>
        <name>substrate</name>
    </ligand>
</feature>
<dbReference type="InParanoid" id="A0A420XKE3"/>
<dbReference type="GO" id="GO:0004733">
    <property type="term" value="F:pyridoxamine phosphate oxidase activity"/>
    <property type="evidence" value="ECO:0007669"/>
    <property type="project" value="UniProtKB-UniRule"/>
</dbReference>
<comment type="subunit">
    <text evidence="2 7">Homodimer.</text>
</comment>